<keyword evidence="2 8" id="KW-0812">Transmembrane</keyword>
<gene>
    <name evidence="11" type="ORF">PACLA_8A017439</name>
    <name evidence="10" type="ORF">PACLA_8A019556</name>
</gene>
<dbReference type="PANTHER" id="PTHR45695:SF9">
    <property type="entry name" value="LEUCOKININ RECEPTOR"/>
    <property type="match status" value="1"/>
</dbReference>
<keyword evidence="7" id="KW-0807">Transducer</keyword>
<comment type="caution">
    <text evidence="11">The sequence shown here is derived from an EMBL/GenBank/DDBJ whole genome shotgun (WGS) entry which is preliminary data.</text>
</comment>
<keyword evidence="12" id="KW-1185">Reference proteome</keyword>
<evidence type="ECO:0000256" key="3">
    <source>
        <dbReference type="ARBA" id="ARBA00022989"/>
    </source>
</evidence>
<dbReference type="GO" id="GO:0005886">
    <property type="term" value="C:plasma membrane"/>
    <property type="evidence" value="ECO:0007669"/>
    <property type="project" value="TreeGrafter"/>
</dbReference>
<evidence type="ECO:0000256" key="8">
    <source>
        <dbReference type="SAM" id="Phobius"/>
    </source>
</evidence>
<keyword evidence="3 8" id="KW-1133">Transmembrane helix</keyword>
<dbReference type="EMBL" id="CACRXK020004576">
    <property type="protein sequence ID" value="CAB4003244.1"/>
    <property type="molecule type" value="Genomic_DNA"/>
</dbReference>
<evidence type="ECO:0000259" key="9">
    <source>
        <dbReference type="PROSITE" id="PS50262"/>
    </source>
</evidence>
<keyword evidence="5 8" id="KW-0472">Membrane</keyword>
<accession>A0A7D9E731</accession>
<comment type="subcellular location">
    <subcellularLocation>
        <location evidence="1">Membrane</location>
        <topology evidence="1">Multi-pass membrane protein</topology>
    </subcellularLocation>
</comment>
<evidence type="ECO:0000313" key="10">
    <source>
        <dbReference type="EMBL" id="CAB4003244.1"/>
    </source>
</evidence>
<evidence type="ECO:0000256" key="2">
    <source>
        <dbReference type="ARBA" id="ARBA00022692"/>
    </source>
</evidence>
<proteinExistence type="predicted"/>
<dbReference type="PROSITE" id="PS50262">
    <property type="entry name" value="G_PROTEIN_RECEP_F1_2"/>
    <property type="match status" value="1"/>
</dbReference>
<evidence type="ECO:0000256" key="4">
    <source>
        <dbReference type="ARBA" id="ARBA00023040"/>
    </source>
</evidence>
<dbReference type="PRINTS" id="PR00237">
    <property type="entry name" value="GPCRRHODOPSN"/>
</dbReference>
<evidence type="ECO:0000256" key="7">
    <source>
        <dbReference type="ARBA" id="ARBA00023224"/>
    </source>
</evidence>
<evidence type="ECO:0000313" key="11">
    <source>
        <dbReference type="EMBL" id="CAB4026453.1"/>
    </source>
</evidence>
<dbReference type="InterPro" id="IPR017452">
    <property type="entry name" value="GPCR_Rhodpsn_7TM"/>
</dbReference>
<evidence type="ECO:0000256" key="6">
    <source>
        <dbReference type="ARBA" id="ARBA00023170"/>
    </source>
</evidence>
<dbReference type="EMBL" id="CACRXK020014208">
    <property type="protein sequence ID" value="CAB4026453.1"/>
    <property type="molecule type" value="Genomic_DNA"/>
</dbReference>
<dbReference type="CDD" id="cd00637">
    <property type="entry name" value="7tm_classA_rhodopsin-like"/>
    <property type="match status" value="1"/>
</dbReference>
<protein>
    <submittedName>
        <fullName evidence="11">Growth hormone secretagogue receptor type 1-like</fullName>
    </submittedName>
</protein>
<dbReference type="Gene3D" id="1.20.1070.10">
    <property type="entry name" value="Rhodopsin 7-helix transmembrane proteins"/>
    <property type="match status" value="1"/>
</dbReference>
<dbReference type="Pfam" id="PF00001">
    <property type="entry name" value="7tm_1"/>
    <property type="match status" value="1"/>
</dbReference>
<dbReference type="AlphaFoldDB" id="A0A7D9E731"/>
<evidence type="ECO:0000256" key="5">
    <source>
        <dbReference type="ARBA" id="ARBA00023136"/>
    </source>
</evidence>
<dbReference type="InterPro" id="IPR000276">
    <property type="entry name" value="GPCR_Rhodpsn"/>
</dbReference>
<feature type="transmembrane region" description="Helical" evidence="8">
    <location>
        <begin position="28"/>
        <end position="49"/>
    </location>
</feature>
<dbReference type="OrthoDB" id="5981855at2759"/>
<feature type="transmembrane region" description="Helical" evidence="8">
    <location>
        <begin position="61"/>
        <end position="81"/>
    </location>
</feature>
<dbReference type="GO" id="GO:0004930">
    <property type="term" value="F:G protein-coupled receptor activity"/>
    <property type="evidence" value="ECO:0007669"/>
    <property type="project" value="UniProtKB-KW"/>
</dbReference>
<organism evidence="11 12">
    <name type="scientific">Paramuricea clavata</name>
    <name type="common">Red gorgonian</name>
    <name type="synonym">Violescent sea-whip</name>
    <dbReference type="NCBI Taxonomy" id="317549"/>
    <lineage>
        <taxon>Eukaryota</taxon>
        <taxon>Metazoa</taxon>
        <taxon>Cnidaria</taxon>
        <taxon>Anthozoa</taxon>
        <taxon>Octocorallia</taxon>
        <taxon>Malacalcyonacea</taxon>
        <taxon>Plexauridae</taxon>
        <taxon>Paramuricea</taxon>
    </lineage>
</organism>
<keyword evidence="4" id="KW-0297">G-protein coupled receptor</keyword>
<sequence>MPTDNNSTYEEGFVDPASKARFPVIVTLYIPAFLVSEIGNGFLVYSLAYMKRRQRTAIDSYILNLAISDFLLTTMTLFNAIEYVRNEWVLGEAMCKIHGQLLEVCYTVEILTLLAVSYKRRKAVDNPFQRDPILRSCHDHDSVPTENNERFTTALPDLQRSNGLQKCSLEKSDGSRKESWQVSNLHLGCFCLLLYT</sequence>
<dbReference type="SUPFAM" id="SSF81321">
    <property type="entry name" value="Family A G protein-coupled receptor-like"/>
    <property type="match status" value="1"/>
</dbReference>
<feature type="transmembrane region" description="Helical" evidence="8">
    <location>
        <begin position="101"/>
        <end position="118"/>
    </location>
</feature>
<feature type="domain" description="G-protein coupled receptors family 1 profile" evidence="9">
    <location>
        <begin position="39"/>
        <end position="129"/>
    </location>
</feature>
<reference evidence="11" key="1">
    <citation type="submission" date="2020-04" db="EMBL/GenBank/DDBJ databases">
        <authorList>
            <person name="Alioto T."/>
            <person name="Alioto T."/>
            <person name="Gomez Garrido J."/>
        </authorList>
    </citation>
    <scope>NUCLEOTIDE SEQUENCE</scope>
    <source>
        <strain evidence="11">A484AB</strain>
    </source>
</reference>
<evidence type="ECO:0000313" key="12">
    <source>
        <dbReference type="Proteomes" id="UP001152795"/>
    </source>
</evidence>
<dbReference type="Proteomes" id="UP001152795">
    <property type="component" value="Unassembled WGS sequence"/>
</dbReference>
<evidence type="ECO:0000256" key="1">
    <source>
        <dbReference type="ARBA" id="ARBA00004141"/>
    </source>
</evidence>
<keyword evidence="6 11" id="KW-0675">Receptor</keyword>
<name>A0A7D9E731_PARCT</name>
<dbReference type="PANTHER" id="PTHR45695">
    <property type="entry name" value="LEUCOKININ RECEPTOR-RELATED"/>
    <property type="match status" value="1"/>
</dbReference>